<dbReference type="FunFam" id="3.30.565.10:FF:000006">
    <property type="entry name" value="Sensor histidine kinase WalK"/>
    <property type="match status" value="1"/>
</dbReference>
<reference evidence="18 19" key="1">
    <citation type="submission" date="2018-05" db="EMBL/GenBank/DDBJ databases">
        <title>Draft genome of Methanospirillum lacunae Ki8-1.</title>
        <authorList>
            <person name="Dueholm M.S."/>
            <person name="Nielsen P.H."/>
            <person name="Bakmann L.F."/>
            <person name="Otzen D.E."/>
        </authorList>
    </citation>
    <scope>NUCLEOTIDE SEQUENCE [LARGE SCALE GENOMIC DNA]</scope>
    <source>
        <strain evidence="18 19">Ki8-1</strain>
    </source>
</reference>
<gene>
    <name evidence="18" type="ORF">DK846_16785</name>
</gene>
<dbReference type="SMART" id="SM00388">
    <property type="entry name" value="HisKA"/>
    <property type="match status" value="1"/>
</dbReference>
<dbReference type="SUPFAM" id="SSF52172">
    <property type="entry name" value="CheY-like"/>
    <property type="match status" value="1"/>
</dbReference>
<dbReference type="RefSeq" id="WP_109970156.1">
    <property type="nucleotide sequence ID" value="NZ_CP176093.1"/>
</dbReference>
<dbReference type="Gene3D" id="6.10.340.10">
    <property type="match status" value="1"/>
</dbReference>
<name>A0A2V2MNZ5_9EURY</name>
<dbReference type="Pfam" id="PF02743">
    <property type="entry name" value="dCache_1"/>
    <property type="match status" value="1"/>
</dbReference>
<accession>A0A2V2MNZ5</accession>
<keyword evidence="10" id="KW-0902">Two-component regulatory system</keyword>
<evidence type="ECO:0000256" key="9">
    <source>
        <dbReference type="ARBA" id="ARBA00022989"/>
    </source>
</evidence>
<evidence type="ECO:0000256" key="13">
    <source>
        <dbReference type="SAM" id="Coils"/>
    </source>
</evidence>
<keyword evidence="7 14" id="KW-0812">Transmembrane</keyword>
<dbReference type="FunFam" id="1.10.287.130:FF:000001">
    <property type="entry name" value="Two-component sensor histidine kinase"/>
    <property type="match status" value="1"/>
</dbReference>
<evidence type="ECO:0000256" key="12">
    <source>
        <dbReference type="PROSITE-ProRule" id="PRU00169"/>
    </source>
</evidence>
<dbReference type="PROSITE" id="PS50885">
    <property type="entry name" value="HAMP"/>
    <property type="match status" value="1"/>
</dbReference>
<feature type="modified residue" description="4-aspartylphosphate" evidence="12">
    <location>
        <position position="844"/>
    </location>
</feature>
<dbReference type="InterPro" id="IPR005467">
    <property type="entry name" value="His_kinase_dom"/>
</dbReference>
<evidence type="ECO:0000256" key="11">
    <source>
        <dbReference type="ARBA" id="ARBA00023136"/>
    </source>
</evidence>
<dbReference type="PRINTS" id="PR00344">
    <property type="entry name" value="BCTRLSENSOR"/>
</dbReference>
<proteinExistence type="predicted"/>
<dbReference type="SUPFAM" id="SSF47384">
    <property type="entry name" value="Homodimeric domain of signal transducing histidine kinase"/>
    <property type="match status" value="1"/>
</dbReference>
<dbReference type="Proteomes" id="UP000245657">
    <property type="component" value="Unassembled WGS sequence"/>
</dbReference>
<evidence type="ECO:0000256" key="4">
    <source>
        <dbReference type="ARBA" id="ARBA00022475"/>
    </source>
</evidence>
<dbReference type="InterPro" id="IPR003661">
    <property type="entry name" value="HisK_dim/P_dom"/>
</dbReference>
<keyword evidence="6" id="KW-0808">Transferase</keyword>
<dbReference type="EC" id="2.7.13.3" evidence="3"/>
<dbReference type="GeneID" id="97550091"/>
<evidence type="ECO:0000259" key="15">
    <source>
        <dbReference type="PROSITE" id="PS50109"/>
    </source>
</evidence>
<evidence type="ECO:0000259" key="16">
    <source>
        <dbReference type="PROSITE" id="PS50110"/>
    </source>
</evidence>
<feature type="domain" description="HAMP" evidence="17">
    <location>
        <begin position="459"/>
        <end position="511"/>
    </location>
</feature>
<feature type="coiled-coil region" evidence="13">
    <location>
        <begin position="489"/>
        <end position="526"/>
    </location>
</feature>
<dbReference type="GO" id="GO:0000155">
    <property type="term" value="F:phosphorelay sensor kinase activity"/>
    <property type="evidence" value="ECO:0007669"/>
    <property type="project" value="InterPro"/>
</dbReference>
<dbReference type="Gene3D" id="1.10.287.130">
    <property type="match status" value="1"/>
</dbReference>
<dbReference type="InterPro" id="IPR036097">
    <property type="entry name" value="HisK_dim/P_sf"/>
</dbReference>
<keyword evidence="19" id="KW-1185">Reference proteome</keyword>
<feature type="domain" description="Histidine kinase" evidence="15">
    <location>
        <begin position="533"/>
        <end position="759"/>
    </location>
</feature>
<keyword evidence="11 14" id="KW-0472">Membrane</keyword>
<dbReference type="Gene3D" id="3.30.565.10">
    <property type="entry name" value="Histidine kinase-like ATPase, C-terminal domain"/>
    <property type="match status" value="1"/>
</dbReference>
<dbReference type="CDD" id="cd00075">
    <property type="entry name" value="HATPase"/>
    <property type="match status" value="1"/>
</dbReference>
<dbReference type="InterPro" id="IPR001789">
    <property type="entry name" value="Sig_transdc_resp-reg_receiver"/>
</dbReference>
<dbReference type="PROSITE" id="PS50109">
    <property type="entry name" value="HIS_KIN"/>
    <property type="match status" value="1"/>
</dbReference>
<dbReference type="Pfam" id="PF02518">
    <property type="entry name" value="HATPase_c"/>
    <property type="match status" value="1"/>
</dbReference>
<dbReference type="CDD" id="cd00082">
    <property type="entry name" value="HisKA"/>
    <property type="match status" value="1"/>
</dbReference>
<dbReference type="GO" id="GO:0005886">
    <property type="term" value="C:plasma membrane"/>
    <property type="evidence" value="ECO:0007669"/>
    <property type="project" value="UniProtKB-SubCell"/>
</dbReference>
<dbReference type="Gene3D" id="3.30.450.20">
    <property type="entry name" value="PAS domain"/>
    <property type="match status" value="1"/>
</dbReference>
<evidence type="ECO:0000256" key="1">
    <source>
        <dbReference type="ARBA" id="ARBA00000085"/>
    </source>
</evidence>
<evidence type="ECO:0000313" key="18">
    <source>
        <dbReference type="EMBL" id="PWR69832.1"/>
    </source>
</evidence>
<comment type="subcellular location">
    <subcellularLocation>
        <location evidence="2">Cell membrane</location>
        <topology evidence="2">Multi-pass membrane protein</topology>
    </subcellularLocation>
</comment>
<evidence type="ECO:0000256" key="14">
    <source>
        <dbReference type="SAM" id="Phobius"/>
    </source>
</evidence>
<dbReference type="Pfam" id="PF00512">
    <property type="entry name" value="HisKA"/>
    <property type="match status" value="1"/>
</dbReference>
<dbReference type="PROSITE" id="PS50110">
    <property type="entry name" value="RESPONSE_REGULATORY"/>
    <property type="match status" value="1"/>
</dbReference>
<evidence type="ECO:0000256" key="8">
    <source>
        <dbReference type="ARBA" id="ARBA00022777"/>
    </source>
</evidence>
<dbReference type="InterPro" id="IPR011006">
    <property type="entry name" value="CheY-like_superfamily"/>
</dbReference>
<evidence type="ECO:0000313" key="19">
    <source>
        <dbReference type="Proteomes" id="UP000245657"/>
    </source>
</evidence>
<feature type="transmembrane region" description="Helical" evidence="14">
    <location>
        <begin position="21"/>
        <end position="46"/>
    </location>
</feature>
<evidence type="ECO:0000256" key="6">
    <source>
        <dbReference type="ARBA" id="ARBA00022679"/>
    </source>
</evidence>
<keyword evidence="9 14" id="KW-1133">Transmembrane helix</keyword>
<dbReference type="Pfam" id="PF00072">
    <property type="entry name" value="Response_reg"/>
    <property type="match status" value="1"/>
</dbReference>
<dbReference type="OrthoDB" id="9652at2157"/>
<feature type="domain" description="Response regulatory" evidence="16">
    <location>
        <begin position="796"/>
        <end position="911"/>
    </location>
</feature>
<protein>
    <recommendedName>
        <fullName evidence="3">histidine kinase</fullName>
        <ecNumber evidence="3">2.7.13.3</ecNumber>
    </recommendedName>
</protein>
<evidence type="ECO:0000256" key="10">
    <source>
        <dbReference type="ARBA" id="ARBA00023012"/>
    </source>
</evidence>
<evidence type="ECO:0000256" key="2">
    <source>
        <dbReference type="ARBA" id="ARBA00004651"/>
    </source>
</evidence>
<dbReference type="InterPro" id="IPR033479">
    <property type="entry name" value="dCache_1"/>
</dbReference>
<comment type="catalytic activity">
    <reaction evidence="1">
        <text>ATP + protein L-histidine = ADP + protein N-phospho-L-histidine.</text>
        <dbReference type="EC" id="2.7.13.3"/>
    </reaction>
</comment>
<dbReference type="PANTHER" id="PTHR43547">
    <property type="entry name" value="TWO-COMPONENT HISTIDINE KINASE"/>
    <property type="match status" value="1"/>
</dbReference>
<dbReference type="InterPro" id="IPR004358">
    <property type="entry name" value="Sig_transdc_His_kin-like_C"/>
</dbReference>
<dbReference type="EMBL" id="QGMY01000018">
    <property type="protein sequence ID" value="PWR69832.1"/>
    <property type="molecule type" value="Genomic_DNA"/>
</dbReference>
<dbReference type="Gene3D" id="3.40.50.2300">
    <property type="match status" value="1"/>
</dbReference>
<dbReference type="AlphaFoldDB" id="A0A2V2MNZ5"/>
<evidence type="ECO:0000256" key="7">
    <source>
        <dbReference type="ARBA" id="ARBA00022692"/>
    </source>
</evidence>
<dbReference type="SUPFAM" id="SSF158472">
    <property type="entry name" value="HAMP domain-like"/>
    <property type="match status" value="1"/>
</dbReference>
<dbReference type="SMART" id="SM00304">
    <property type="entry name" value="HAMP"/>
    <property type="match status" value="1"/>
</dbReference>
<keyword evidence="8 18" id="KW-0418">Kinase</keyword>
<comment type="caution">
    <text evidence="18">The sequence shown here is derived from an EMBL/GenBank/DDBJ whole genome shotgun (WGS) entry which is preliminary data.</text>
</comment>
<dbReference type="SUPFAM" id="SSF55874">
    <property type="entry name" value="ATPase domain of HSP90 chaperone/DNA topoisomerase II/histidine kinase"/>
    <property type="match status" value="1"/>
</dbReference>
<organism evidence="18 19">
    <name type="scientific">Methanospirillum lacunae</name>
    <dbReference type="NCBI Taxonomy" id="668570"/>
    <lineage>
        <taxon>Archaea</taxon>
        <taxon>Methanobacteriati</taxon>
        <taxon>Methanobacteriota</taxon>
        <taxon>Stenosarchaea group</taxon>
        <taxon>Methanomicrobia</taxon>
        <taxon>Methanomicrobiales</taxon>
        <taxon>Methanospirillaceae</taxon>
        <taxon>Methanospirillum</taxon>
    </lineage>
</organism>
<dbReference type="CDD" id="cd12912">
    <property type="entry name" value="PDC2_MCP_like"/>
    <property type="match status" value="1"/>
</dbReference>
<dbReference type="SMART" id="SM00448">
    <property type="entry name" value="REC"/>
    <property type="match status" value="1"/>
</dbReference>
<keyword evidence="5 12" id="KW-0597">Phosphoprotein</keyword>
<dbReference type="InterPro" id="IPR003594">
    <property type="entry name" value="HATPase_dom"/>
</dbReference>
<evidence type="ECO:0000259" key="17">
    <source>
        <dbReference type="PROSITE" id="PS50885"/>
    </source>
</evidence>
<dbReference type="InterPro" id="IPR036890">
    <property type="entry name" value="HATPase_C_sf"/>
</dbReference>
<sequence>MEKQRDSKKDSRFDIFHGIKISLISQSIAAKLIIIILTVSILPYLIVSLNSLYSVQTVSTISSTTNLEIANTSAEDTTRALETELIRILYIQTTALGNEINQKLHQVTTETTTMRDYASFIYEYPDNFNNYPNASMYSRKNGSNYGSIYPDNNSWLLVSNLAENSEGIIPDTILKEVRFTEWMDIIFRSIASNDPNAIQLYINTKSQITRGMPFVNGTYQWVDATKQFHSDINLPMYDFFYLANETNNPAKKTVWTTLYYDPAGLGWMISSISPVYLKEELKAVVGTDITLHRITDSILNVTIEKSGFAFLMANNGNLIAFPERAGPFLGFNGTLAGTFQGDEQLQYNLLNSSDLNLRDIAVNMSKGNQNVIRYVSPHDNHEYFVSYTPISETGWSVAVVVPVDEVTAPALTMNNQIQDQIKISSQHISDNVNQLKVNTTLLIMLILVAMIPTAFILSNMISQPIRTLIAGSRQIGSGDLDHRIKISTHDELEDLAINFNNMADELSKQLKELEKANQDLRQMDTIKSQFISIASHEIKTPLIAIKGYVDLLLTDKRDQTNSDQKRMLEIISRNTSRLGRIINEMLDISVIEQNKLVLLQDWFSIPDVIHDVTEELSSSFEKRGHTLLLEIDDNIPQVFGDKDRLAQVFINLLGNSIKYTPDHGVITVRARSEGTNIICEVEDNGIGISEENIPRIFTRFYQVNSITTHKTGKEEFLAGGTGLGLSIVKGIIDAHQGSISVRSSEGKGTTFQIILPVKEVALQVSTPQKNHFITREKKPIDDVQTNSKNRKSEKQTILIIDDEADTVQLFEDILSGTYDVLTANTGATGIKIALSNLPSLILLDAWMPGITGYDVCKTLKKNSKTQTIPIIIVTAAVGSDDQIKAHTCGADYYLKKPFENTELLSLLDKFLGFIGENHD</sequence>
<dbReference type="CDD" id="cd06225">
    <property type="entry name" value="HAMP"/>
    <property type="match status" value="1"/>
</dbReference>
<dbReference type="SMART" id="SM00387">
    <property type="entry name" value="HATPase_c"/>
    <property type="match status" value="1"/>
</dbReference>
<dbReference type="Pfam" id="PF00672">
    <property type="entry name" value="HAMP"/>
    <property type="match status" value="1"/>
</dbReference>
<dbReference type="InterPro" id="IPR003660">
    <property type="entry name" value="HAMP_dom"/>
</dbReference>
<keyword evidence="4" id="KW-1003">Cell membrane</keyword>
<evidence type="ECO:0000256" key="3">
    <source>
        <dbReference type="ARBA" id="ARBA00012438"/>
    </source>
</evidence>
<evidence type="ECO:0000256" key="5">
    <source>
        <dbReference type="ARBA" id="ARBA00022553"/>
    </source>
</evidence>
<dbReference type="PANTHER" id="PTHR43547:SF2">
    <property type="entry name" value="HYBRID SIGNAL TRANSDUCTION HISTIDINE KINASE C"/>
    <property type="match status" value="1"/>
</dbReference>
<keyword evidence="13" id="KW-0175">Coiled coil</keyword>